<keyword evidence="2" id="KW-1185">Reference proteome</keyword>
<dbReference type="OrthoDB" id="7210729at2"/>
<organism evidence="1 2">
    <name type="scientific">Phenylobacterium soli</name>
    <dbReference type="NCBI Taxonomy" id="2170551"/>
    <lineage>
        <taxon>Bacteria</taxon>
        <taxon>Pseudomonadati</taxon>
        <taxon>Pseudomonadota</taxon>
        <taxon>Alphaproteobacteria</taxon>
        <taxon>Caulobacterales</taxon>
        <taxon>Caulobacteraceae</taxon>
        <taxon>Phenylobacterium</taxon>
    </lineage>
</organism>
<evidence type="ECO:0000313" key="2">
    <source>
        <dbReference type="Proteomes" id="UP000249254"/>
    </source>
</evidence>
<accession>A0A328AFA6</accession>
<dbReference type="RefSeq" id="WP_111527063.1">
    <property type="nucleotide sequence ID" value="NZ_JBHRSG010000001.1"/>
</dbReference>
<dbReference type="EMBL" id="QFYQ01000001">
    <property type="protein sequence ID" value="RAK53311.1"/>
    <property type="molecule type" value="Genomic_DNA"/>
</dbReference>
<dbReference type="Proteomes" id="UP000249254">
    <property type="component" value="Unassembled WGS sequence"/>
</dbReference>
<proteinExistence type="predicted"/>
<evidence type="ECO:0000313" key="1">
    <source>
        <dbReference type="EMBL" id="RAK53311.1"/>
    </source>
</evidence>
<dbReference type="AlphaFoldDB" id="A0A328AFA6"/>
<comment type="caution">
    <text evidence="1">The sequence shown here is derived from an EMBL/GenBank/DDBJ whole genome shotgun (WGS) entry which is preliminary data.</text>
</comment>
<sequence length="76" mass="8251">MDNEISPEAERAGMLAALHAIVVGTLSTLKRKGVLSPQELDQLFDAGMSVFERGEPDETKAAARLTLEILARSLRD</sequence>
<gene>
    <name evidence="1" type="ORF">DJ017_01590</name>
</gene>
<reference evidence="2" key="1">
    <citation type="submission" date="2018-05" db="EMBL/GenBank/DDBJ databases">
        <authorList>
            <person name="Li X."/>
        </authorList>
    </citation>
    <scope>NUCLEOTIDE SEQUENCE [LARGE SCALE GENOMIC DNA]</scope>
    <source>
        <strain evidence="2">LX32</strain>
    </source>
</reference>
<name>A0A328AFA6_9CAUL</name>
<protein>
    <submittedName>
        <fullName evidence="1">Uncharacterized protein</fullName>
    </submittedName>
</protein>